<sequence>MLLTNINTVAIFLCAFFSTSSATQIIDIVKHSTTTCGDSGGPTRNYNSGDCYTFYDTDHGLVLKNMPRGCTLTTYAAKGCAGVTSNYGLDGIIIDCEHGCISDYSMHEAIVVISSQGVSPLVRVRMTHADLIKRALDAGAHGTVVLMINTAEDAKAVVQNASFPPQGLRGQGSAFPGFALSTVIEIPTYVRTANETLITSLQIEFKTGVENVDAICAVPGPNDLALSILGYVPAKGDEPVFVDAINKIVAAARKHGKWVGRLSNDGFSANEHLSTFDVVAMSYDIRAMQDWYQTELRAARK</sequence>
<dbReference type="InterPro" id="IPR005000">
    <property type="entry name" value="Aldolase/citrate-lyase_domain"/>
</dbReference>
<keyword evidence="6" id="KW-1185">Reference proteome</keyword>
<feature type="domain" description="HpcH/HpaI aldolase/citrate lyase" evidence="4">
    <location>
        <begin position="80"/>
        <end position="256"/>
    </location>
</feature>
<dbReference type="Gene3D" id="3.20.20.60">
    <property type="entry name" value="Phosphoenolpyruvate-binding domains"/>
    <property type="match status" value="1"/>
</dbReference>
<feature type="signal peptide" evidence="3">
    <location>
        <begin position="1"/>
        <end position="22"/>
    </location>
</feature>
<organism evidence="5 6">
    <name type="scientific">Botrytis porri</name>
    <dbReference type="NCBI Taxonomy" id="87229"/>
    <lineage>
        <taxon>Eukaryota</taxon>
        <taxon>Fungi</taxon>
        <taxon>Dikarya</taxon>
        <taxon>Ascomycota</taxon>
        <taxon>Pezizomycotina</taxon>
        <taxon>Leotiomycetes</taxon>
        <taxon>Helotiales</taxon>
        <taxon>Sclerotiniaceae</taxon>
        <taxon>Botrytis</taxon>
    </lineage>
</organism>
<comment type="caution">
    <text evidence="5">The sequence shown here is derived from an EMBL/GenBank/DDBJ whole genome shotgun (WGS) entry which is preliminary data.</text>
</comment>
<reference evidence="5 6" key="1">
    <citation type="submission" date="2017-12" db="EMBL/GenBank/DDBJ databases">
        <title>Comparative genomics of Botrytis spp.</title>
        <authorList>
            <person name="Valero-Jimenez C.A."/>
            <person name="Tapia P."/>
            <person name="Veloso J."/>
            <person name="Silva-Moreno E."/>
            <person name="Staats M."/>
            <person name="Valdes J.H."/>
            <person name="Van Kan J.A.L."/>
        </authorList>
    </citation>
    <scope>NUCLEOTIDE SEQUENCE [LARGE SCALE GENOMIC DNA]</scope>
    <source>
        <strain evidence="5 6">MUCL3349</strain>
    </source>
</reference>
<gene>
    <name evidence="5" type="ORF">BPOR_0062g00220</name>
</gene>
<accession>A0A4Z1L101</accession>
<evidence type="ECO:0000313" key="6">
    <source>
        <dbReference type="Proteomes" id="UP000297280"/>
    </source>
</evidence>
<dbReference type="EMBL" id="PQXO01000062">
    <property type="protein sequence ID" value="TGO90502.1"/>
    <property type="molecule type" value="Genomic_DNA"/>
</dbReference>
<proteinExistence type="predicted"/>
<dbReference type="STRING" id="87229.A0A4Z1L101"/>
<name>A0A4Z1L101_9HELO</name>
<feature type="chain" id="PRO_5021202168" description="HpcH/HpaI aldolase/citrate lyase domain-containing protein" evidence="3">
    <location>
        <begin position="23"/>
        <end position="301"/>
    </location>
</feature>
<dbReference type="PANTHER" id="PTHR30502">
    <property type="entry name" value="2-KETO-3-DEOXY-L-RHAMNONATE ALDOLASE"/>
    <property type="match status" value="1"/>
</dbReference>
<dbReference type="GO" id="GO:0016832">
    <property type="term" value="F:aldehyde-lyase activity"/>
    <property type="evidence" value="ECO:0007669"/>
    <property type="project" value="TreeGrafter"/>
</dbReference>
<evidence type="ECO:0000256" key="3">
    <source>
        <dbReference type="SAM" id="SignalP"/>
    </source>
</evidence>
<dbReference type="AlphaFoldDB" id="A0A4Z1L101"/>
<dbReference type="Proteomes" id="UP000297280">
    <property type="component" value="Unassembled WGS sequence"/>
</dbReference>
<dbReference type="InterPro" id="IPR050251">
    <property type="entry name" value="HpcH-HpaI_aldolase"/>
</dbReference>
<protein>
    <recommendedName>
        <fullName evidence="4">HpcH/HpaI aldolase/citrate lyase domain-containing protein</fullName>
    </recommendedName>
</protein>
<dbReference type="SUPFAM" id="SSF51621">
    <property type="entry name" value="Phosphoenolpyruvate/pyruvate domain"/>
    <property type="match status" value="1"/>
</dbReference>
<dbReference type="InterPro" id="IPR040442">
    <property type="entry name" value="Pyrv_kinase-like_dom_sf"/>
</dbReference>
<evidence type="ECO:0000256" key="1">
    <source>
        <dbReference type="ARBA" id="ARBA00022723"/>
    </source>
</evidence>
<keyword evidence="2" id="KW-0456">Lyase</keyword>
<dbReference type="InterPro" id="IPR015813">
    <property type="entry name" value="Pyrv/PenolPyrv_kinase-like_dom"/>
</dbReference>
<dbReference type="GO" id="GO:0005737">
    <property type="term" value="C:cytoplasm"/>
    <property type="evidence" value="ECO:0007669"/>
    <property type="project" value="TreeGrafter"/>
</dbReference>
<evidence type="ECO:0000313" key="5">
    <source>
        <dbReference type="EMBL" id="TGO90502.1"/>
    </source>
</evidence>
<keyword evidence="3" id="KW-0732">Signal</keyword>
<dbReference type="PANTHER" id="PTHR30502:SF9">
    <property type="entry name" value="HPCH_HPAI ALDOLASE_CITRATE LYASE DOMAIN-CONTAINING PROTEIN"/>
    <property type="match status" value="1"/>
</dbReference>
<keyword evidence="1" id="KW-0479">Metal-binding</keyword>
<dbReference type="GO" id="GO:0046872">
    <property type="term" value="F:metal ion binding"/>
    <property type="evidence" value="ECO:0007669"/>
    <property type="project" value="UniProtKB-KW"/>
</dbReference>
<dbReference type="Pfam" id="PF03328">
    <property type="entry name" value="HpcH_HpaI"/>
    <property type="match status" value="1"/>
</dbReference>
<evidence type="ECO:0000256" key="2">
    <source>
        <dbReference type="ARBA" id="ARBA00023239"/>
    </source>
</evidence>
<evidence type="ECO:0000259" key="4">
    <source>
        <dbReference type="Pfam" id="PF03328"/>
    </source>
</evidence>